<accession>E0IDI3</accession>
<evidence type="ECO:0000313" key="2">
    <source>
        <dbReference type="EMBL" id="EFM09638.1"/>
    </source>
</evidence>
<feature type="region of interest" description="Disordered" evidence="1">
    <location>
        <begin position="1"/>
        <end position="33"/>
    </location>
</feature>
<dbReference type="Proteomes" id="UP000005387">
    <property type="component" value="Unassembled WGS sequence"/>
</dbReference>
<protein>
    <submittedName>
        <fullName evidence="2">Uncharacterized protein</fullName>
    </submittedName>
</protein>
<dbReference type="EMBL" id="AEDD01000010">
    <property type="protein sequence ID" value="EFM09638.1"/>
    <property type="molecule type" value="Genomic_DNA"/>
</dbReference>
<name>E0IDI3_9BACL</name>
<evidence type="ECO:0000313" key="3">
    <source>
        <dbReference type="Proteomes" id="UP000005387"/>
    </source>
</evidence>
<gene>
    <name evidence="2" type="ORF">PaecuDRAFT_3687</name>
</gene>
<organism evidence="2 3">
    <name type="scientific">Paenibacillus curdlanolyticus YK9</name>
    <dbReference type="NCBI Taxonomy" id="717606"/>
    <lineage>
        <taxon>Bacteria</taxon>
        <taxon>Bacillati</taxon>
        <taxon>Bacillota</taxon>
        <taxon>Bacilli</taxon>
        <taxon>Bacillales</taxon>
        <taxon>Paenibacillaceae</taxon>
        <taxon>Paenibacillus</taxon>
    </lineage>
</organism>
<evidence type="ECO:0000256" key="1">
    <source>
        <dbReference type="SAM" id="MobiDB-lite"/>
    </source>
</evidence>
<dbReference type="AlphaFoldDB" id="E0IDI3"/>
<feature type="compositionally biased region" description="Basic and acidic residues" evidence="1">
    <location>
        <begin position="9"/>
        <end position="30"/>
    </location>
</feature>
<sequence>MKRLTAECGLRREAGKVEGDEAGPIDKKESPAPAWHRGLLADSFGQRVIDRKA</sequence>
<keyword evidence="3" id="KW-1185">Reference proteome</keyword>
<proteinExistence type="predicted"/>
<reference evidence="2 3" key="1">
    <citation type="submission" date="2010-07" db="EMBL/GenBank/DDBJ databases">
        <title>The draft genome of Paenibacillus curdlanolyticus YK9.</title>
        <authorList>
            <consortium name="US DOE Joint Genome Institute (JGI-PGF)"/>
            <person name="Lucas S."/>
            <person name="Copeland A."/>
            <person name="Lapidus A."/>
            <person name="Cheng J.-F."/>
            <person name="Bruce D."/>
            <person name="Goodwin L."/>
            <person name="Pitluck S."/>
            <person name="Land M.L."/>
            <person name="Hauser L."/>
            <person name="Chang Y.-J."/>
            <person name="Jeffries C."/>
            <person name="Anderson I.J."/>
            <person name="Johnson E."/>
            <person name="Loganathan U."/>
            <person name="Mulhopadhyay B."/>
            <person name="Kyrpides N."/>
            <person name="Woyke T.J."/>
        </authorList>
    </citation>
    <scope>NUCLEOTIDE SEQUENCE [LARGE SCALE GENOMIC DNA]</scope>
    <source>
        <strain evidence="2 3">YK9</strain>
    </source>
</reference>